<evidence type="ECO:0000259" key="8">
    <source>
        <dbReference type="Pfam" id="PF13515"/>
    </source>
</evidence>
<evidence type="ECO:0000256" key="2">
    <source>
        <dbReference type="ARBA" id="ARBA00022692"/>
    </source>
</evidence>
<feature type="transmembrane region" description="Helical" evidence="5">
    <location>
        <begin position="132"/>
        <end position="150"/>
    </location>
</feature>
<proteinExistence type="predicted"/>
<keyword evidence="4 5" id="KW-0472">Membrane</keyword>
<dbReference type="Pfam" id="PF10337">
    <property type="entry name" value="ArAE_2_N"/>
    <property type="match status" value="1"/>
</dbReference>
<sequence>MAGSPAEDSVKGQSLPQNSFSKLRNAWNWLDIDLQAFLQMVKFAFPPTIGLCIFQSDSISSTFTTVGYLIAVAGVLASTLTPRAAFIQNIIVDVFAISLATAVALLAMWSAIQARKHTTAPGAPLTDYNSSAAAVVGVWLFATVYFINCLKSAMPQFRFAYVMASIITVVTLASAPQMTEIGAALRVARQLFGALLLGLAIATGISLLFRPSTSRKLVLRNITDYLDSIRKVLEAQSTFLRSIENKNMFHSSSESNSLRSELKKLRLVNNKLFSDMKFAKKEVAYGYLDAKDLSEIHRLLRAVFLPIAGMNQMIDIFERLAKMHGWSTLSRDERAAPETESERIIMGEYEGMMQALHSPIGDISNSMYEAIDHVSTVLKLAKPASQPADEEANSTSSPGHDNFSQYLQGQIDVFDEKRRSILKFWVDDTSVTLSPVKTRNSMWPDTSIENDDLFATHKQRQLFVLLYILYLYWASSQALLKLAQFADARLKNGTMSKKRFLFPGRKNLKKFLRLSSTVTKDENDDCESAPDPIHDLGEAFNSRKDPEHLAAEGWLQEIGEVLRAIANMLRSKHSSFGFRVACAIMSVAIMSLIRETQHFYVEQRIFWGAIYCALSMVRTAGQSMFIFFLRACGILVGAAAAYPVFYIADGHSPGVLVIYFLCVTMFAYIPVKAPRFALVGIMATVTTTIIIGYELQVKKIGQTVATSNDQKYYPLYLLAPYRAVVCLGGIAVAFIFTGFPFPISERSEVRKYLGSALYLGARHHAVVQATIAARIRGDEGDMKLKSSPGRRLETERTKLFTKQLILVSRLRELSDFTKWQVPLDARFPKETYDSIINVFENLCTYTALIGYASTSFVIPQEGLSEEHSAWQTTLTNLLKSLQHTADDVSSVLCLLSSSILNAQPLPPHLRLPRPYELVKRLQTMDRDVLDVEHVTEPAYSGFAIMQIASKAVIADLRTLTDLVRELVGELDFSYRYNGPWSDAESQEKGKRS</sequence>
<feature type="transmembrane region" description="Helical" evidence="5">
    <location>
        <begin position="157"/>
        <end position="175"/>
    </location>
</feature>
<feature type="domain" description="Integral membrane bound transporter" evidence="8">
    <location>
        <begin position="598"/>
        <end position="736"/>
    </location>
</feature>
<feature type="transmembrane region" description="Helical" evidence="5">
    <location>
        <begin position="654"/>
        <end position="671"/>
    </location>
</feature>
<evidence type="ECO:0000256" key="5">
    <source>
        <dbReference type="SAM" id="Phobius"/>
    </source>
</evidence>
<evidence type="ECO:0000313" key="10">
    <source>
        <dbReference type="Proteomes" id="UP000799750"/>
    </source>
</evidence>
<evidence type="ECO:0000256" key="4">
    <source>
        <dbReference type="ARBA" id="ARBA00023136"/>
    </source>
</evidence>
<name>A0A6A6QCJ7_9PEZI</name>
<evidence type="ECO:0000256" key="3">
    <source>
        <dbReference type="ARBA" id="ARBA00022989"/>
    </source>
</evidence>
<feature type="transmembrane region" description="Helical" evidence="5">
    <location>
        <begin position="628"/>
        <end position="648"/>
    </location>
</feature>
<feature type="transmembrane region" description="Helical" evidence="5">
    <location>
        <begin position="676"/>
        <end position="695"/>
    </location>
</feature>
<dbReference type="Pfam" id="PF10334">
    <property type="entry name" value="BRE4"/>
    <property type="match status" value="1"/>
</dbReference>
<dbReference type="Pfam" id="PF13515">
    <property type="entry name" value="FUSC_2"/>
    <property type="match status" value="1"/>
</dbReference>
<gene>
    <name evidence="9" type="ORF">BU16DRAFT_544151</name>
</gene>
<feature type="transmembrane region" description="Helical" evidence="5">
    <location>
        <begin position="59"/>
        <end position="78"/>
    </location>
</feature>
<dbReference type="InterPro" id="IPR018823">
    <property type="entry name" value="ArAE_2_N"/>
</dbReference>
<evidence type="ECO:0000256" key="1">
    <source>
        <dbReference type="ARBA" id="ARBA00004141"/>
    </source>
</evidence>
<dbReference type="InterPro" id="IPR049453">
    <property type="entry name" value="Memb_transporter_dom"/>
</dbReference>
<dbReference type="InterPro" id="IPR018820">
    <property type="entry name" value="BRE4-related_DUF2421"/>
</dbReference>
<dbReference type="OrthoDB" id="2274698at2759"/>
<feature type="transmembrane region" description="Helical" evidence="5">
    <location>
        <begin position="576"/>
        <end position="593"/>
    </location>
</feature>
<comment type="subcellular location">
    <subcellularLocation>
        <location evidence="1">Membrane</location>
        <topology evidence="1">Multi-pass membrane protein</topology>
    </subcellularLocation>
</comment>
<dbReference type="EMBL" id="MU004198">
    <property type="protein sequence ID" value="KAF2489784.1"/>
    <property type="molecule type" value="Genomic_DNA"/>
</dbReference>
<feature type="transmembrane region" description="Helical" evidence="5">
    <location>
        <begin position="605"/>
        <end position="621"/>
    </location>
</feature>
<dbReference type="GO" id="GO:0016020">
    <property type="term" value="C:membrane"/>
    <property type="evidence" value="ECO:0007669"/>
    <property type="project" value="UniProtKB-SubCell"/>
</dbReference>
<dbReference type="PANTHER" id="PTHR37994:SF4">
    <property type="entry name" value="ER TRANSPORTER 6TM N-TERMINAL DOMAIN-CONTAINING PROTEIN-RELATED"/>
    <property type="match status" value="1"/>
</dbReference>
<keyword evidence="2 5" id="KW-0812">Transmembrane</keyword>
<feature type="domain" description="Putative ER transporter 6TM N-terminal" evidence="7">
    <location>
        <begin position="128"/>
        <end position="331"/>
    </location>
</feature>
<protein>
    <recommendedName>
        <fullName evidence="11">ER transporter 6TM N-terminal domain-containing protein</fullName>
    </recommendedName>
</protein>
<dbReference type="AlphaFoldDB" id="A0A6A6QCJ7"/>
<keyword evidence="10" id="KW-1185">Reference proteome</keyword>
<feature type="transmembrane region" description="Helical" evidence="5">
    <location>
        <begin position="90"/>
        <end position="112"/>
    </location>
</feature>
<evidence type="ECO:0000259" key="7">
    <source>
        <dbReference type="Pfam" id="PF10337"/>
    </source>
</evidence>
<feature type="transmembrane region" description="Helical" evidence="5">
    <location>
        <begin position="715"/>
        <end position="741"/>
    </location>
</feature>
<evidence type="ECO:0008006" key="11">
    <source>
        <dbReference type="Google" id="ProtNLM"/>
    </source>
</evidence>
<accession>A0A6A6QCJ7</accession>
<reference evidence="9" key="1">
    <citation type="journal article" date="2020" name="Stud. Mycol.">
        <title>101 Dothideomycetes genomes: a test case for predicting lifestyles and emergence of pathogens.</title>
        <authorList>
            <person name="Haridas S."/>
            <person name="Albert R."/>
            <person name="Binder M."/>
            <person name="Bloem J."/>
            <person name="Labutti K."/>
            <person name="Salamov A."/>
            <person name="Andreopoulos B."/>
            <person name="Baker S."/>
            <person name="Barry K."/>
            <person name="Bills G."/>
            <person name="Bluhm B."/>
            <person name="Cannon C."/>
            <person name="Castanera R."/>
            <person name="Culley D."/>
            <person name="Daum C."/>
            <person name="Ezra D."/>
            <person name="Gonzalez J."/>
            <person name="Henrissat B."/>
            <person name="Kuo A."/>
            <person name="Liang C."/>
            <person name="Lipzen A."/>
            <person name="Lutzoni F."/>
            <person name="Magnuson J."/>
            <person name="Mondo S."/>
            <person name="Nolan M."/>
            <person name="Ohm R."/>
            <person name="Pangilinan J."/>
            <person name="Park H.-J."/>
            <person name="Ramirez L."/>
            <person name="Alfaro M."/>
            <person name="Sun H."/>
            <person name="Tritt A."/>
            <person name="Yoshinaga Y."/>
            <person name="Zwiers L.-H."/>
            <person name="Turgeon B."/>
            <person name="Goodwin S."/>
            <person name="Spatafora J."/>
            <person name="Crous P."/>
            <person name="Grigoriev I."/>
        </authorList>
    </citation>
    <scope>NUCLEOTIDE SEQUENCE</scope>
    <source>
        <strain evidence="9">CBS 269.34</strain>
    </source>
</reference>
<dbReference type="PANTHER" id="PTHR37994">
    <property type="entry name" value="ARAE_2_N DOMAIN-CONTAINING PROTEIN-RELATED"/>
    <property type="match status" value="1"/>
</dbReference>
<dbReference type="Proteomes" id="UP000799750">
    <property type="component" value="Unassembled WGS sequence"/>
</dbReference>
<evidence type="ECO:0000313" key="9">
    <source>
        <dbReference type="EMBL" id="KAF2489784.1"/>
    </source>
</evidence>
<keyword evidence="3 5" id="KW-1133">Transmembrane helix</keyword>
<evidence type="ECO:0000259" key="6">
    <source>
        <dbReference type="Pfam" id="PF10334"/>
    </source>
</evidence>
<feature type="domain" description="DUF2421" evidence="6">
    <location>
        <begin position="740"/>
        <end position="969"/>
    </location>
</feature>
<organism evidence="9 10">
    <name type="scientific">Lophium mytilinum</name>
    <dbReference type="NCBI Taxonomy" id="390894"/>
    <lineage>
        <taxon>Eukaryota</taxon>
        <taxon>Fungi</taxon>
        <taxon>Dikarya</taxon>
        <taxon>Ascomycota</taxon>
        <taxon>Pezizomycotina</taxon>
        <taxon>Dothideomycetes</taxon>
        <taxon>Pleosporomycetidae</taxon>
        <taxon>Mytilinidiales</taxon>
        <taxon>Mytilinidiaceae</taxon>
        <taxon>Lophium</taxon>
    </lineage>
</organism>
<feature type="transmembrane region" description="Helical" evidence="5">
    <location>
        <begin position="187"/>
        <end position="209"/>
    </location>
</feature>